<evidence type="ECO:0000313" key="2">
    <source>
        <dbReference type="EMBL" id="CAE1292534.1"/>
    </source>
</evidence>
<keyword evidence="3" id="KW-1185">Reference proteome</keyword>
<dbReference type="AlphaFoldDB" id="A0A812D8A0"/>
<sequence length="338" mass="38449">MYFFHLILFLFSPNIFSLLQFLLFLLHYLLTFKKPLIEIYSHSFQFLFSLSLASFVSSVSLLMYFSSNFFLFSPNIFSLLHIFNFINSFFPFALLSPPLPHNISHIITLFFLLSFFLTPFSPPPLFLPDSVLSSPSLSSRLRSLLTLSFFLVLLTLSFFPTPFSPHPSLSSPTPFSPHPLFLPDSVLSSSLSSRLRSLTLSFLTPLVLPSFSPLFLPDSVLSSPSLSSRLRSLLTLSFFPTPFSPHPLFLPDSVLSSPSLSSRLHFSSFTYVFSFFLFHSLYFYSFSIISFLLKIPSLFSTSFFICFDLSFYDSFILFPSLFCSFFSSSLSLSCVATF</sequence>
<feature type="transmembrane region" description="Helical" evidence="1">
    <location>
        <begin position="102"/>
        <end position="121"/>
    </location>
</feature>
<proteinExistence type="predicted"/>
<accession>A0A812D8A0</accession>
<feature type="transmembrane region" description="Helical" evidence="1">
    <location>
        <begin position="76"/>
        <end position="95"/>
    </location>
</feature>
<dbReference type="EMBL" id="CAHIKZ030002811">
    <property type="protein sequence ID" value="CAE1292534.1"/>
    <property type="molecule type" value="Genomic_DNA"/>
</dbReference>
<name>A0A812D8A0_ACAPH</name>
<protein>
    <submittedName>
        <fullName evidence="2">Uncharacterized protein</fullName>
    </submittedName>
</protein>
<feature type="transmembrane region" description="Helical" evidence="1">
    <location>
        <begin position="6"/>
        <end position="32"/>
    </location>
</feature>
<gene>
    <name evidence="2" type="ORF">SPHA_49345</name>
</gene>
<keyword evidence="1" id="KW-0812">Transmembrane</keyword>
<feature type="transmembrane region" description="Helical" evidence="1">
    <location>
        <begin position="44"/>
        <end position="64"/>
    </location>
</feature>
<evidence type="ECO:0000313" key="3">
    <source>
        <dbReference type="Proteomes" id="UP000597762"/>
    </source>
</evidence>
<feature type="transmembrane region" description="Helical" evidence="1">
    <location>
        <begin position="141"/>
        <end position="159"/>
    </location>
</feature>
<keyword evidence="1" id="KW-0472">Membrane</keyword>
<organism evidence="2 3">
    <name type="scientific">Acanthosepion pharaonis</name>
    <name type="common">Pharaoh cuttlefish</name>
    <name type="synonym">Sepia pharaonis</name>
    <dbReference type="NCBI Taxonomy" id="158019"/>
    <lineage>
        <taxon>Eukaryota</taxon>
        <taxon>Metazoa</taxon>
        <taxon>Spiralia</taxon>
        <taxon>Lophotrochozoa</taxon>
        <taxon>Mollusca</taxon>
        <taxon>Cephalopoda</taxon>
        <taxon>Coleoidea</taxon>
        <taxon>Decapodiformes</taxon>
        <taxon>Sepiida</taxon>
        <taxon>Sepiina</taxon>
        <taxon>Sepiidae</taxon>
        <taxon>Acanthosepion</taxon>
    </lineage>
</organism>
<keyword evidence="1" id="KW-1133">Transmembrane helix</keyword>
<dbReference type="Proteomes" id="UP000597762">
    <property type="component" value="Unassembled WGS sequence"/>
</dbReference>
<feature type="transmembrane region" description="Helical" evidence="1">
    <location>
        <begin position="264"/>
        <end position="284"/>
    </location>
</feature>
<reference evidence="2" key="1">
    <citation type="submission" date="2021-01" db="EMBL/GenBank/DDBJ databases">
        <authorList>
            <person name="Li R."/>
            <person name="Bekaert M."/>
        </authorList>
    </citation>
    <scope>NUCLEOTIDE SEQUENCE</scope>
    <source>
        <strain evidence="2">Farmed</strain>
    </source>
</reference>
<feature type="transmembrane region" description="Helical" evidence="1">
    <location>
        <begin position="316"/>
        <end position="336"/>
    </location>
</feature>
<comment type="caution">
    <text evidence="2">The sequence shown here is derived from an EMBL/GenBank/DDBJ whole genome shotgun (WGS) entry which is preliminary data.</text>
</comment>
<evidence type="ECO:0000256" key="1">
    <source>
        <dbReference type="SAM" id="Phobius"/>
    </source>
</evidence>